<dbReference type="PANTHER" id="PTHR48073">
    <property type="entry name" value="O-SUCCINYLBENZOATE SYNTHASE-RELATED"/>
    <property type="match status" value="1"/>
</dbReference>
<accession>A0A261R6S5</accession>
<keyword evidence="6" id="KW-1185">Reference proteome</keyword>
<evidence type="ECO:0000313" key="5">
    <source>
        <dbReference type="EMBL" id="OZI20477.1"/>
    </source>
</evidence>
<keyword evidence="3" id="KW-0413">Isomerase</keyword>
<organism evidence="5 6">
    <name type="scientific">Bordetella genomosp. 9</name>
    <dbReference type="NCBI Taxonomy" id="1416803"/>
    <lineage>
        <taxon>Bacteria</taxon>
        <taxon>Pseudomonadati</taxon>
        <taxon>Pseudomonadota</taxon>
        <taxon>Betaproteobacteria</taxon>
        <taxon>Burkholderiales</taxon>
        <taxon>Alcaligenaceae</taxon>
        <taxon>Bordetella</taxon>
    </lineage>
</organism>
<comment type="similarity">
    <text evidence="1">Belongs to the mandelate racemase/muconate lactonizing enzyme family.</text>
</comment>
<dbReference type="InterPro" id="IPR029065">
    <property type="entry name" value="Enolase_C-like"/>
</dbReference>
<protein>
    <recommendedName>
        <fullName evidence="4">Mandelate racemase/muconate lactonizing enzyme C-terminal domain-containing protein</fullName>
    </recommendedName>
</protein>
<proteinExistence type="inferred from homology"/>
<dbReference type="InterPro" id="IPR029017">
    <property type="entry name" value="Enolase-like_N"/>
</dbReference>
<dbReference type="InterPro" id="IPR036849">
    <property type="entry name" value="Enolase-like_C_sf"/>
</dbReference>
<dbReference type="EMBL" id="NEVJ01000003">
    <property type="protein sequence ID" value="OZI20477.1"/>
    <property type="molecule type" value="Genomic_DNA"/>
</dbReference>
<dbReference type="InterPro" id="IPR013342">
    <property type="entry name" value="Mandelate_racemase_C"/>
</dbReference>
<evidence type="ECO:0000313" key="6">
    <source>
        <dbReference type="Proteomes" id="UP000216857"/>
    </source>
</evidence>
<dbReference type="Gene3D" id="3.30.390.10">
    <property type="entry name" value="Enolase-like, N-terminal domain"/>
    <property type="match status" value="1"/>
</dbReference>
<dbReference type="SFLD" id="SFLDG00180">
    <property type="entry name" value="muconate_cycloisomerase"/>
    <property type="match status" value="1"/>
</dbReference>
<dbReference type="OrthoDB" id="9775391at2"/>
<gene>
    <name evidence="5" type="ORF">CAL26_23565</name>
</gene>
<sequence>MEGADRYPPGDRVMAVSMPDAEPITRWTVYVRQLAYVRAVQWSDMTETGATFVVLRIETESGCAGAAEVAVKPTWVGATAASLCSVLAEIFEPLVRGQGLADPRRTRAALDTIPGNAPAKALIDNACWDWLAARSGVPPWRQRNGQPKVPVSWAVTRQPPDAMAREAGDMVARHGFRTLKIKGGQGLDVDLACMAAVRHAVGDGVAMYVDANGAYPTEQADTYARAMIEAGAVAVEDPCAFAPDREFSLLQQALDTPLLVDFGMTDVRDARLFLERGARALSIKPGRFGLTQAWQMQHLAQAAGAAAVAGLMGESALGTWAGLQFASTMPRPLLPAELTWFLAMREQFVADTPRIVDGTVAMPEWASVCECIDWAAMAGFEVAA</sequence>
<name>A0A261R6S5_9BORD</name>
<dbReference type="Gene3D" id="3.20.20.120">
    <property type="entry name" value="Enolase-like C-terminal domain"/>
    <property type="match status" value="1"/>
</dbReference>
<reference evidence="5" key="1">
    <citation type="submission" date="2017-05" db="EMBL/GenBank/DDBJ databases">
        <title>Complete and WGS of Bordetella genogroups.</title>
        <authorList>
            <person name="Spilker T."/>
            <person name="Lipuma J."/>
        </authorList>
    </citation>
    <scope>NUCLEOTIDE SEQUENCE</scope>
    <source>
        <strain evidence="5">AU21707</strain>
    </source>
</reference>
<evidence type="ECO:0000259" key="4">
    <source>
        <dbReference type="SMART" id="SM00922"/>
    </source>
</evidence>
<evidence type="ECO:0000256" key="3">
    <source>
        <dbReference type="ARBA" id="ARBA00023235"/>
    </source>
</evidence>
<comment type="caution">
    <text evidence="5">The sequence shown here is derived from an EMBL/GenBank/DDBJ whole genome shotgun (WGS) entry which is preliminary data.</text>
</comment>
<dbReference type="Proteomes" id="UP000216857">
    <property type="component" value="Unassembled WGS sequence"/>
</dbReference>
<feature type="domain" description="Mandelate racemase/muconate lactonizing enzyme C-terminal" evidence="4">
    <location>
        <begin position="160"/>
        <end position="257"/>
    </location>
</feature>
<dbReference type="GO" id="GO:0046872">
    <property type="term" value="F:metal ion binding"/>
    <property type="evidence" value="ECO:0007669"/>
    <property type="project" value="UniProtKB-KW"/>
</dbReference>
<dbReference type="GO" id="GO:0006518">
    <property type="term" value="P:peptide metabolic process"/>
    <property type="evidence" value="ECO:0007669"/>
    <property type="project" value="UniProtKB-ARBA"/>
</dbReference>
<evidence type="ECO:0000256" key="1">
    <source>
        <dbReference type="ARBA" id="ARBA00008031"/>
    </source>
</evidence>
<dbReference type="SUPFAM" id="SSF51604">
    <property type="entry name" value="Enolase C-terminal domain-like"/>
    <property type="match status" value="1"/>
</dbReference>
<dbReference type="Pfam" id="PF13378">
    <property type="entry name" value="MR_MLE_C"/>
    <property type="match status" value="1"/>
</dbReference>
<dbReference type="AlphaFoldDB" id="A0A261R6S5"/>
<dbReference type="PANTHER" id="PTHR48073:SF2">
    <property type="entry name" value="O-SUCCINYLBENZOATE SYNTHASE"/>
    <property type="match status" value="1"/>
</dbReference>
<dbReference type="GO" id="GO:0016854">
    <property type="term" value="F:racemase and epimerase activity"/>
    <property type="evidence" value="ECO:0007669"/>
    <property type="project" value="UniProtKB-ARBA"/>
</dbReference>
<dbReference type="SFLD" id="SFLDS00001">
    <property type="entry name" value="Enolase"/>
    <property type="match status" value="1"/>
</dbReference>
<dbReference type="SMART" id="SM00922">
    <property type="entry name" value="MR_MLE"/>
    <property type="match status" value="1"/>
</dbReference>
<keyword evidence="2" id="KW-0479">Metal-binding</keyword>
<dbReference type="InterPro" id="IPR013341">
    <property type="entry name" value="Mandelate_racemase_N_dom"/>
</dbReference>
<dbReference type="SUPFAM" id="SSF54826">
    <property type="entry name" value="Enolase N-terminal domain-like"/>
    <property type="match status" value="1"/>
</dbReference>
<dbReference type="Pfam" id="PF02746">
    <property type="entry name" value="MR_MLE_N"/>
    <property type="match status" value="1"/>
</dbReference>
<evidence type="ECO:0000256" key="2">
    <source>
        <dbReference type="ARBA" id="ARBA00022723"/>
    </source>
</evidence>